<evidence type="ECO:0000259" key="1">
    <source>
        <dbReference type="Pfam" id="PF13456"/>
    </source>
</evidence>
<evidence type="ECO:0000313" key="2">
    <source>
        <dbReference type="EMBL" id="CAK9147532.1"/>
    </source>
</evidence>
<gene>
    <name evidence="2" type="ORF">ILEXP_LOCUS15437</name>
</gene>
<comment type="caution">
    <text evidence="2">The sequence shown here is derived from an EMBL/GenBank/DDBJ whole genome shotgun (WGS) entry which is preliminary data.</text>
</comment>
<feature type="domain" description="RNase H type-1" evidence="1">
    <location>
        <begin position="35"/>
        <end position="108"/>
    </location>
</feature>
<dbReference type="InterPro" id="IPR002156">
    <property type="entry name" value="RNaseH_domain"/>
</dbReference>
<sequence length="113" mass="12281">MSVLRISKQPWGQFGSIKQSEHYAGPAPTNSVKFNYDGTFIKSKEEAAIGVILRDSNGNLLEGKALKIPATSSRCTEAAAVREALLMVMSMQLENVIIQGDNPVAITLKCQQE</sequence>
<dbReference type="PANTHER" id="PTHR47723">
    <property type="entry name" value="OS05G0353850 PROTEIN"/>
    <property type="match status" value="1"/>
</dbReference>
<reference evidence="2 3" key="1">
    <citation type="submission" date="2024-02" db="EMBL/GenBank/DDBJ databases">
        <authorList>
            <person name="Vignale AGUSTIN F."/>
            <person name="Sosa J E."/>
            <person name="Modenutti C."/>
        </authorList>
    </citation>
    <scope>NUCLEOTIDE SEQUENCE [LARGE SCALE GENOMIC DNA]</scope>
</reference>
<dbReference type="PANTHER" id="PTHR47723:SF19">
    <property type="entry name" value="POLYNUCLEOTIDYL TRANSFERASE, RIBONUCLEASE H-LIKE SUPERFAMILY PROTEIN"/>
    <property type="match status" value="1"/>
</dbReference>
<proteinExistence type="predicted"/>
<evidence type="ECO:0000313" key="3">
    <source>
        <dbReference type="Proteomes" id="UP001642360"/>
    </source>
</evidence>
<dbReference type="Gene3D" id="3.30.420.10">
    <property type="entry name" value="Ribonuclease H-like superfamily/Ribonuclease H"/>
    <property type="match status" value="1"/>
</dbReference>
<dbReference type="InterPro" id="IPR044730">
    <property type="entry name" value="RNase_H-like_dom_plant"/>
</dbReference>
<name>A0ABC8RRT1_9AQUA</name>
<dbReference type="EMBL" id="CAUOFW020001691">
    <property type="protein sequence ID" value="CAK9147532.1"/>
    <property type="molecule type" value="Genomic_DNA"/>
</dbReference>
<dbReference type="Pfam" id="PF13456">
    <property type="entry name" value="RVT_3"/>
    <property type="match status" value="1"/>
</dbReference>
<keyword evidence="3" id="KW-1185">Reference proteome</keyword>
<dbReference type="InterPro" id="IPR053151">
    <property type="entry name" value="RNase_H-like"/>
</dbReference>
<dbReference type="InterPro" id="IPR012337">
    <property type="entry name" value="RNaseH-like_sf"/>
</dbReference>
<protein>
    <recommendedName>
        <fullName evidence="1">RNase H type-1 domain-containing protein</fullName>
    </recommendedName>
</protein>
<dbReference type="AlphaFoldDB" id="A0ABC8RRT1"/>
<dbReference type="InterPro" id="IPR036397">
    <property type="entry name" value="RNaseH_sf"/>
</dbReference>
<accession>A0ABC8RRT1</accession>
<dbReference type="SUPFAM" id="SSF53098">
    <property type="entry name" value="Ribonuclease H-like"/>
    <property type="match status" value="1"/>
</dbReference>
<dbReference type="CDD" id="cd06222">
    <property type="entry name" value="RNase_H_like"/>
    <property type="match status" value="1"/>
</dbReference>
<organism evidence="2 3">
    <name type="scientific">Ilex paraguariensis</name>
    <name type="common">yerba mate</name>
    <dbReference type="NCBI Taxonomy" id="185542"/>
    <lineage>
        <taxon>Eukaryota</taxon>
        <taxon>Viridiplantae</taxon>
        <taxon>Streptophyta</taxon>
        <taxon>Embryophyta</taxon>
        <taxon>Tracheophyta</taxon>
        <taxon>Spermatophyta</taxon>
        <taxon>Magnoliopsida</taxon>
        <taxon>eudicotyledons</taxon>
        <taxon>Gunneridae</taxon>
        <taxon>Pentapetalae</taxon>
        <taxon>asterids</taxon>
        <taxon>campanulids</taxon>
        <taxon>Aquifoliales</taxon>
        <taxon>Aquifoliaceae</taxon>
        <taxon>Ilex</taxon>
    </lineage>
</organism>
<dbReference type="Proteomes" id="UP001642360">
    <property type="component" value="Unassembled WGS sequence"/>
</dbReference>